<dbReference type="RefSeq" id="WP_091556175.1">
    <property type="nucleotide sequence ID" value="NZ_FNPH01000004.1"/>
</dbReference>
<dbReference type="InterPro" id="IPR011037">
    <property type="entry name" value="Pyrv_Knase-like_insert_dom_sf"/>
</dbReference>
<keyword evidence="3" id="KW-1185">Reference proteome</keyword>
<name>A0A1H3NVP6_9ACTN</name>
<dbReference type="Pfam" id="PF03473">
    <property type="entry name" value="MOSC"/>
    <property type="match status" value="1"/>
</dbReference>
<dbReference type="AlphaFoldDB" id="A0A1H3NVP6"/>
<reference evidence="3" key="1">
    <citation type="submission" date="2016-10" db="EMBL/GenBank/DDBJ databases">
        <authorList>
            <person name="Varghese N."/>
            <person name="Submissions S."/>
        </authorList>
    </citation>
    <scope>NUCLEOTIDE SEQUENCE [LARGE SCALE GENOMIC DNA]</scope>
    <source>
        <strain evidence="3">DSM 45245</strain>
    </source>
</reference>
<dbReference type="EMBL" id="FNPH01000004">
    <property type="protein sequence ID" value="SDY92924.1"/>
    <property type="molecule type" value="Genomic_DNA"/>
</dbReference>
<organism evidence="2 3">
    <name type="scientific">Micromonospora pattaloongensis</name>
    <dbReference type="NCBI Taxonomy" id="405436"/>
    <lineage>
        <taxon>Bacteria</taxon>
        <taxon>Bacillati</taxon>
        <taxon>Actinomycetota</taxon>
        <taxon>Actinomycetes</taxon>
        <taxon>Micromonosporales</taxon>
        <taxon>Micromonosporaceae</taxon>
        <taxon>Micromonospora</taxon>
    </lineage>
</organism>
<dbReference type="InterPro" id="IPR005303">
    <property type="entry name" value="MOCOS_middle"/>
</dbReference>
<dbReference type="Proteomes" id="UP000242415">
    <property type="component" value="Unassembled WGS sequence"/>
</dbReference>
<gene>
    <name evidence="2" type="ORF">SAMN05444365_104187</name>
</gene>
<proteinExistence type="predicted"/>
<evidence type="ECO:0000313" key="3">
    <source>
        <dbReference type="Proteomes" id="UP000242415"/>
    </source>
</evidence>
<sequence>MTVGRVGALHRYPVKSAGGEALRTAQVGTDGLVGDRIWALLDDDGVIVSAKRPRPWGRLLDVTARVNALADEVTVCVPDVADTAAGSPEANGALSQWLGRPVTLTRTVPPQPVLHRWWPQEPGMIPDWVTNAIPGTATRTALPTPAAGRFFDGGTVHLITTAALAALSGRHGAAVDPRRFRPNIVAELPADPRPGQRLRIGPEVVVEVTLPTPRCAVPGLDHGGAAPDGLLRTLARYHRAEIAPFGRATCFGVYAAVVTPGRVRVDDDIAAV</sequence>
<dbReference type="PROSITE" id="PS51340">
    <property type="entry name" value="MOSC"/>
    <property type="match status" value="1"/>
</dbReference>
<dbReference type="STRING" id="405436.SAMN05444365_104187"/>
<protein>
    <recommendedName>
        <fullName evidence="1">MOSC domain-containing protein</fullName>
    </recommendedName>
</protein>
<dbReference type="GO" id="GO:0030151">
    <property type="term" value="F:molybdenum ion binding"/>
    <property type="evidence" value="ECO:0007669"/>
    <property type="project" value="InterPro"/>
</dbReference>
<feature type="domain" description="MOSC" evidence="1">
    <location>
        <begin position="111"/>
        <end position="272"/>
    </location>
</feature>
<evidence type="ECO:0000259" key="1">
    <source>
        <dbReference type="PROSITE" id="PS51340"/>
    </source>
</evidence>
<dbReference type="SUPFAM" id="SSF50800">
    <property type="entry name" value="PK beta-barrel domain-like"/>
    <property type="match status" value="1"/>
</dbReference>
<dbReference type="GO" id="GO:0003824">
    <property type="term" value="F:catalytic activity"/>
    <property type="evidence" value="ECO:0007669"/>
    <property type="project" value="InterPro"/>
</dbReference>
<dbReference type="GO" id="GO:0030170">
    <property type="term" value="F:pyridoxal phosphate binding"/>
    <property type="evidence" value="ECO:0007669"/>
    <property type="project" value="InterPro"/>
</dbReference>
<evidence type="ECO:0000313" key="2">
    <source>
        <dbReference type="EMBL" id="SDY92924.1"/>
    </source>
</evidence>
<dbReference type="OrthoDB" id="9793178at2"/>
<accession>A0A1H3NVP6</accession>
<dbReference type="Gene3D" id="2.40.33.20">
    <property type="entry name" value="PK beta-barrel domain-like"/>
    <property type="match status" value="1"/>
</dbReference>
<dbReference type="Pfam" id="PF03476">
    <property type="entry name" value="MOSC_N"/>
    <property type="match status" value="1"/>
</dbReference>
<dbReference type="InterPro" id="IPR005302">
    <property type="entry name" value="MoCF_Sase_C"/>
</dbReference>